<accession>A0A7T5BFR6</accession>
<dbReference type="AlphaFoldDB" id="A0A7T5BFR6"/>
<protein>
    <submittedName>
        <fullName evidence="1">Uncharacterized protein</fullName>
    </submittedName>
</protein>
<dbReference type="RefSeq" id="WP_198659879.1">
    <property type="nucleotide sequence ID" value="NZ_CP059488.1"/>
</dbReference>
<evidence type="ECO:0000313" key="1">
    <source>
        <dbReference type="EMBL" id="QQD71576.1"/>
    </source>
</evidence>
<sequence>MRVPRGRLPQDPASWHGFLRDYFCDKDAVAIESVGDVHLHLSWPDEAERHVDPALQVGLRWWGRGVSLGSMWSAWRRDGRIMTSLYDTWTLLSWCEWLARVPSSTSEQVVILHVDDHRDLGSPRLHLVNGALVDAITKEEVRLTDPLTVRQAIESGAIGMGSFMTPFLWQCPQATVRHLCQPPKMQADVRQMLSLTIAPDTLLDPDAERLAIDLVEGATDTESYLGTSDTAMWSRNIEGRPALVHIDMDYFNNRYDGDSAWLMRAPRFDPNLPTMLSKVDDLINALAASKVIIEDVSIAYSPGFFPAEFWQPVDRHLRTGLARIL</sequence>
<name>A0A7T5BFR6_9PROT</name>
<organism evidence="1 2">
    <name type="scientific">Acidithiobacillus ferrivorans</name>
    <dbReference type="NCBI Taxonomy" id="160808"/>
    <lineage>
        <taxon>Bacteria</taxon>
        <taxon>Pseudomonadati</taxon>
        <taxon>Pseudomonadota</taxon>
        <taxon>Acidithiobacillia</taxon>
        <taxon>Acidithiobacillales</taxon>
        <taxon>Acidithiobacillaceae</taxon>
        <taxon>Acidithiobacillus</taxon>
    </lineage>
</organism>
<dbReference type="Proteomes" id="UP000595420">
    <property type="component" value="Chromosome"/>
</dbReference>
<gene>
    <name evidence="1" type="ORF">H2515_08835</name>
</gene>
<reference evidence="1 2" key="1">
    <citation type="submission" date="2020-07" db="EMBL/GenBank/DDBJ databases">
        <title>Complete genome sequence analysis of Acidithiobacillus ferrivorans XJFY6S-08 reveals extreme environmental adaptation to alpine acid mine drainage.</title>
        <authorList>
            <person name="Yan L."/>
            <person name="Ni Y."/>
        </authorList>
    </citation>
    <scope>NUCLEOTIDE SEQUENCE [LARGE SCALE GENOMIC DNA]</scope>
    <source>
        <strain evidence="1 2">XJFY6S-08</strain>
    </source>
</reference>
<evidence type="ECO:0000313" key="2">
    <source>
        <dbReference type="Proteomes" id="UP000595420"/>
    </source>
</evidence>
<dbReference type="EMBL" id="CP059488">
    <property type="protein sequence ID" value="QQD71576.1"/>
    <property type="molecule type" value="Genomic_DNA"/>
</dbReference>
<proteinExistence type="predicted"/>